<dbReference type="InterPro" id="IPR001633">
    <property type="entry name" value="EAL_dom"/>
</dbReference>
<dbReference type="PROSITE" id="PS50883">
    <property type="entry name" value="EAL"/>
    <property type="match status" value="1"/>
</dbReference>
<dbReference type="PROSITE" id="PS50887">
    <property type="entry name" value="GGDEF"/>
    <property type="match status" value="1"/>
</dbReference>
<dbReference type="Pfam" id="PF00563">
    <property type="entry name" value="EAL"/>
    <property type="match status" value="1"/>
</dbReference>
<feature type="domain" description="GGDEF" evidence="4">
    <location>
        <begin position="295"/>
        <end position="428"/>
    </location>
</feature>
<dbReference type="SMART" id="SM00267">
    <property type="entry name" value="GGDEF"/>
    <property type="match status" value="1"/>
</dbReference>
<dbReference type="Gene3D" id="3.20.20.450">
    <property type="entry name" value="EAL domain"/>
    <property type="match status" value="1"/>
</dbReference>
<dbReference type="InterPro" id="IPR052155">
    <property type="entry name" value="Biofilm_reg_signaling"/>
</dbReference>
<name>A0A2N0WGE0_9GAMM</name>
<protein>
    <submittedName>
        <fullName evidence="5">Diguanylate cyclase</fullName>
    </submittedName>
</protein>
<dbReference type="AlphaFoldDB" id="A0A2N0WGE0"/>
<dbReference type="InterPro" id="IPR029787">
    <property type="entry name" value="Nucleotide_cyclase"/>
</dbReference>
<dbReference type="SUPFAM" id="SSF141868">
    <property type="entry name" value="EAL domain-like"/>
    <property type="match status" value="1"/>
</dbReference>
<feature type="domain" description="EAL" evidence="3">
    <location>
        <begin position="434"/>
        <end position="692"/>
    </location>
</feature>
<dbReference type="Pfam" id="PF08448">
    <property type="entry name" value="PAS_4"/>
    <property type="match status" value="1"/>
</dbReference>
<evidence type="ECO:0000259" key="2">
    <source>
        <dbReference type="PROSITE" id="PS50113"/>
    </source>
</evidence>
<evidence type="ECO:0000259" key="1">
    <source>
        <dbReference type="PROSITE" id="PS50112"/>
    </source>
</evidence>
<feature type="domain" description="PAC" evidence="2">
    <location>
        <begin position="210"/>
        <end position="263"/>
    </location>
</feature>
<evidence type="ECO:0000259" key="3">
    <source>
        <dbReference type="PROSITE" id="PS50883"/>
    </source>
</evidence>
<dbReference type="NCBIfam" id="TIGR00254">
    <property type="entry name" value="GGDEF"/>
    <property type="match status" value="1"/>
</dbReference>
<dbReference type="PROSITE" id="PS50112">
    <property type="entry name" value="PAS"/>
    <property type="match status" value="1"/>
</dbReference>
<dbReference type="PANTHER" id="PTHR44757">
    <property type="entry name" value="DIGUANYLATE CYCLASE DGCP"/>
    <property type="match status" value="1"/>
</dbReference>
<dbReference type="InterPro" id="IPR043128">
    <property type="entry name" value="Rev_trsase/Diguanyl_cyclase"/>
</dbReference>
<dbReference type="PANTHER" id="PTHR44757:SF2">
    <property type="entry name" value="BIOFILM ARCHITECTURE MAINTENANCE PROTEIN MBAA"/>
    <property type="match status" value="1"/>
</dbReference>
<dbReference type="SUPFAM" id="SSF55785">
    <property type="entry name" value="PYP-like sensor domain (PAS domain)"/>
    <property type="match status" value="2"/>
</dbReference>
<dbReference type="Proteomes" id="UP000233553">
    <property type="component" value="Unassembled WGS sequence"/>
</dbReference>
<dbReference type="SMART" id="SM00091">
    <property type="entry name" value="PAS"/>
    <property type="match status" value="2"/>
</dbReference>
<dbReference type="Pfam" id="PF00990">
    <property type="entry name" value="GGDEF"/>
    <property type="match status" value="1"/>
</dbReference>
<dbReference type="CDD" id="cd01949">
    <property type="entry name" value="GGDEF"/>
    <property type="match status" value="1"/>
</dbReference>
<organism evidence="5 6">
    <name type="scientific">Acinetobacter proteolyticus</name>
    <dbReference type="NCBI Taxonomy" id="1776741"/>
    <lineage>
        <taxon>Bacteria</taxon>
        <taxon>Pseudomonadati</taxon>
        <taxon>Pseudomonadota</taxon>
        <taxon>Gammaproteobacteria</taxon>
        <taxon>Moraxellales</taxon>
        <taxon>Moraxellaceae</taxon>
        <taxon>Acinetobacter</taxon>
    </lineage>
</organism>
<proteinExistence type="predicted"/>
<comment type="caution">
    <text evidence="5">The sequence shown here is derived from an EMBL/GenBank/DDBJ whole genome shotgun (WGS) entry which is preliminary data.</text>
</comment>
<feature type="domain" description="PAC" evidence="2">
    <location>
        <begin position="86"/>
        <end position="138"/>
    </location>
</feature>
<dbReference type="InterPro" id="IPR013655">
    <property type="entry name" value="PAS_fold_3"/>
</dbReference>
<dbReference type="InterPro" id="IPR000160">
    <property type="entry name" value="GGDEF_dom"/>
</dbReference>
<dbReference type="InterPro" id="IPR000014">
    <property type="entry name" value="PAS"/>
</dbReference>
<dbReference type="InterPro" id="IPR035965">
    <property type="entry name" value="PAS-like_dom_sf"/>
</dbReference>
<dbReference type="EMBL" id="PISJ01000012">
    <property type="protein sequence ID" value="PKF34152.1"/>
    <property type="molecule type" value="Genomic_DNA"/>
</dbReference>
<dbReference type="InterPro" id="IPR035919">
    <property type="entry name" value="EAL_sf"/>
</dbReference>
<dbReference type="InterPro" id="IPR013656">
    <property type="entry name" value="PAS_4"/>
</dbReference>
<evidence type="ECO:0000259" key="4">
    <source>
        <dbReference type="PROSITE" id="PS50887"/>
    </source>
</evidence>
<dbReference type="CDD" id="cd00130">
    <property type="entry name" value="PAS"/>
    <property type="match status" value="1"/>
</dbReference>
<gene>
    <name evidence="5" type="ORF">CW311_09375</name>
</gene>
<evidence type="ECO:0000313" key="5">
    <source>
        <dbReference type="EMBL" id="PKF34152.1"/>
    </source>
</evidence>
<dbReference type="InterPro" id="IPR000700">
    <property type="entry name" value="PAS-assoc_C"/>
</dbReference>
<dbReference type="Gene3D" id="3.30.450.20">
    <property type="entry name" value="PAS domain"/>
    <property type="match status" value="2"/>
</dbReference>
<dbReference type="NCBIfam" id="TIGR00229">
    <property type="entry name" value="sensory_box"/>
    <property type="match status" value="1"/>
</dbReference>
<dbReference type="Pfam" id="PF08447">
    <property type="entry name" value="PAS_3"/>
    <property type="match status" value="1"/>
</dbReference>
<sequence length="692" mass="78536">MNLAIPFHSNYQLSEAQQSIFNRIPSLVWLLSDYGDAYFFNSLSQEYIGFNDLEHFAKDWIDLIHSEDRSIFQSEWQQAFTDKSSFQIECRLKHQSGAYRWFLLSAKFITANSEEKAHWFINSVDIHETKQYQQNLVQCINAQTNMLDNSIDCIKLLEADGSLLHVNKTGCIALNIPQGQDSFGMKWAELLPSEIRSKAIYALKTALKGKTARFRGMSGEGSERQYWDNLLTPILNDQGQIVQVLCLSRDVTVQRLTEIQLRLSSEMDDLTGLYNRRFFKQQLKRSLLRHKKGEKRVGLMLLDLDYFKHINDTLGHAAGDHLLRVLSKRIEHILPDNTFVARLGGDEFAIVVNGIDSEAELEKVAIDVSRQLDAPITYAGNLINGSMSIGCAIYPRDAKDSANLMKCADTALNDLKATGRGGFRMFNQHMQIAAQNIAIQLNEARHIIRDDLMVPFYQPKVRLTDSKVVGFEALLRWKTEDQQIHSPRNIEQAFQDYILATKISDAIQNKVFKDIAMWIEQGLEVVPVSINAAPVEFLKDNYAERLLQRLNLYKIPHHLVEIEITEHILDDRGSDYVVRALNLLKQQGVKISLDDFGTGHSSLTRLRDYPVDCLKIDCEFIRQMNEDDAILAIVQAIIALGPKLSLDIVAEGIENIAQLELLKSSGCSIGQGYLFSPAVNVQQATKMLQRGI</sequence>
<dbReference type="SUPFAM" id="SSF55073">
    <property type="entry name" value="Nucleotide cyclase"/>
    <property type="match status" value="1"/>
</dbReference>
<dbReference type="SMART" id="SM00086">
    <property type="entry name" value="PAC"/>
    <property type="match status" value="2"/>
</dbReference>
<reference evidence="5 6" key="1">
    <citation type="submission" date="2017-12" db="EMBL/GenBank/DDBJ databases">
        <title>Draft Genome sequences of multiple microbial strains isolated from spacecraft associated surfaces.</title>
        <authorList>
            <person name="Seuylemezian A."/>
            <person name="Vaishampayan P."/>
            <person name="Venkateswaran K."/>
        </authorList>
    </citation>
    <scope>NUCLEOTIDE SEQUENCE [LARGE SCALE GENOMIC DNA]</scope>
    <source>
        <strain evidence="5 6">2P01AA</strain>
    </source>
</reference>
<dbReference type="SMART" id="SM00052">
    <property type="entry name" value="EAL"/>
    <property type="match status" value="1"/>
</dbReference>
<dbReference type="PROSITE" id="PS50113">
    <property type="entry name" value="PAC"/>
    <property type="match status" value="2"/>
</dbReference>
<dbReference type="CDD" id="cd01948">
    <property type="entry name" value="EAL"/>
    <property type="match status" value="1"/>
</dbReference>
<dbReference type="RefSeq" id="WP_101236408.1">
    <property type="nucleotide sequence ID" value="NZ_PISJ01000012.1"/>
</dbReference>
<accession>A0A2N0WGE0</accession>
<evidence type="ECO:0000313" key="6">
    <source>
        <dbReference type="Proteomes" id="UP000233553"/>
    </source>
</evidence>
<dbReference type="Gene3D" id="3.30.70.270">
    <property type="match status" value="1"/>
</dbReference>
<feature type="domain" description="PAS" evidence="1">
    <location>
        <begin position="13"/>
        <end position="83"/>
    </location>
</feature>
<dbReference type="InterPro" id="IPR001610">
    <property type="entry name" value="PAC"/>
</dbReference>